<dbReference type="AlphaFoldDB" id="A0A177AAS6"/>
<feature type="region of interest" description="Disordered" evidence="1">
    <location>
        <begin position="1"/>
        <end position="125"/>
    </location>
</feature>
<name>A0A177AAS6_9PEZI</name>
<sequence length="125" mass="14255">MPPISPCPCPIPQAPAPQREIQHLQNPPRPENKPESHRTTRKNKLRTAPNHPHNPKPICWCHRKPKNRKNPYRNADGRSVRSHRVRASLSDPPDNPKEPIPTDRRTSSRNPEDGDGGNQQRTTTL</sequence>
<dbReference type="RefSeq" id="XP_024324543.1">
    <property type="nucleotide sequence ID" value="XM_024467921.1"/>
</dbReference>
<organism evidence="2">
    <name type="scientific">Pseudogymnoascus destructans</name>
    <dbReference type="NCBI Taxonomy" id="655981"/>
    <lineage>
        <taxon>Eukaryota</taxon>
        <taxon>Fungi</taxon>
        <taxon>Dikarya</taxon>
        <taxon>Ascomycota</taxon>
        <taxon>Pezizomycotina</taxon>
        <taxon>Leotiomycetes</taxon>
        <taxon>Thelebolales</taxon>
        <taxon>Thelebolaceae</taxon>
        <taxon>Pseudogymnoascus</taxon>
    </lineage>
</organism>
<proteinExistence type="predicted"/>
<reference evidence="2" key="1">
    <citation type="submission" date="2016-03" db="EMBL/GenBank/DDBJ databases">
        <title>Updated assembly of Pseudogymnoascus destructans, the fungus causing white-nose syndrome of bats.</title>
        <authorList>
            <person name="Palmer J.M."/>
            <person name="Drees K.P."/>
            <person name="Foster J.T."/>
            <person name="Lindner D.L."/>
        </authorList>
    </citation>
    <scope>NUCLEOTIDE SEQUENCE [LARGE SCALE GENOMIC DNA]</scope>
    <source>
        <strain evidence="2">20631-21</strain>
    </source>
</reference>
<dbReference type="Proteomes" id="UP000077154">
    <property type="component" value="Unassembled WGS sequence"/>
</dbReference>
<feature type="compositionally biased region" description="Basic and acidic residues" evidence="1">
    <location>
        <begin position="94"/>
        <end position="112"/>
    </location>
</feature>
<evidence type="ECO:0000313" key="2">
    <source>
        <dbReference type="EMBL" id="OAF59259.1"/>
    </source>
</evidence>
<dbReference type="GeneID" id="36287359"/>
<protein>
    <submittedName>
        <fullName evidence="2">Uncharacterized protein</fullName>
    </submittedName>
</protein>
<gene>
    <name evidence="2" type="ORF">VC83_04286</name>
</gene>
<feature type="compositionally biased region" description="Basic residues" evidence="1">
    <location>
        <begin position="61"/>
        <end position="71"/>
    </location>
</feature>
<accession>A0A177AAS6</accession>
<evidence type="ECO:0000256" key="1">
    <source>
        <dbReference type="SAM" id="MobiDB-lite"/>
    </source>
</evidence>
<feature type="compositionally biased region" description="Pro residues" evidence="1">
    <location>
        <begin position="1"/>
        <end position="15"/>
    </location>
</feature>
<dbReference type="OrthoDB" id="10349728at2759"/>
<dbReference type="EMBL" id="KV441394">
    <property type="protein sequence ID" value="OAF59259.1"/>
    <property type="molecule type" value="Genomic_DNA"/>
</dbReference>